<evidence type="ECO:0000313" key="1">
    <source>
        <dbReference type="EMBL" id="CDS84215.1"/>
    </source>
</evidence>
<dbReference type="EMBL" id="LK932516">
    <property type="protein sequence ID" value="CDS87569.1"/>
    <property type="molecule type" value="Genomic_DNA"/>
</dbReference>
<dbReference type="EMBL" id="LK932360">
    <property type="protein sequence ID" value="CDS84215.1"/>
    <property type="molecule type" value="Genomic_DNA"/>
</dbReference>
<organism evidence="3">
    <name type="scientific">Clostridioides difficile</name>
    <name type="common">Peptoclostridium difficile</name>
    <dbReference type="NCBI Taxonomy" id="1496"/>
    <lineage>
        <taxon>Bacteria</taxon>
        <taxon>Bacillati</taxon>
        <taxon>Bacillota</taxon>
        <taxon>Clostridia</taxon>
        <taxon>Peptostreptococcales</taxon>
        <taxon>Peptostreptococcaceae</taxon>
        <taxon>Clostridioides</taxon>
    </lineage>
</organism>
<evidence type="ECO:0000313" key="2">
    <source>
        <dbReference type="EMBL" id="CDS87569.1"/>
    </source>
</evidence>
<accession>A0A069AR51</accession>
<dbReference type="RefSeq" id="WP_004454374.1">
    <property type="nucleotide sequence ID" value="NZ_AP031492.1"/>
</dbReference>
<sequence>MDLINTIDKVQQAHKPIDEIIKTIRDIVDIIKILELVYNFKSNQ</sequence>
<dbReference type="EMBL" id="LK933149">
    <property type="protein sequence ID" value="CDT41924.1"/>
    <property type="molecule type" value="Genomic_DNA"/>
</dbReference>
<name>A0A069AR51_CLODI</name>
<dbReference type="AlphaFoldDB" id="A0A069AR51"/>
<proteinExistence type="predicted"/>
<evidence type="ECO:0000313" key="3">
    <source>
        <dbReference type="EMBL" id="CDT41924.1"/>
    </source>
</evidence>
<reference evidence="3" key="1">
    <citation type="submission" date="2014-07" db="EMBL/GenBank/DDBJ databases">
        <authorList>
            <person name="Monot Marc"/>
        </authorList>
    </citation>
    <scope>NUCLEOTIDE SEQUENCE</scope>
    <source>
        <strain evidence="3">7032989</strain>
        <strain evidence="1">7032994</strain>
    </source>
</reference>
<protein>
    <submittedName>
        <fullName evidence="3">Uncharacterized protein</fullName>
    </submittedName>
</protein>
<gene>
    <name evidence="3" type="ORF">BN1095_470060</name>
    <name evidence="2" type="ORF">BN1096_620105</name>
    <name evidence="1" type="ORF">BN1097_250106</name>
</gene>